<evidence type="ECO:0000313" key="2">
    <source>
        <dbReference type="EMBL" id="AEI37715.1"/>
    </source>
</evidence>
<protein>
    <submittedName>
        <fullName evidence="2">Uncharacterized protein</fullName>
    </submittedName>
</protein>
<evidence type="ECO:0000313" key="3">
    <source>
        <dbReference type="Proteomes" id="UP000000491"/>
    </source>
</evidence>
<name>F8ESE0_ZYMMT</name>
<dbReference type="KEGG" id="zmp:Zymop_0814"/>
<feature type="region of interest" description="Disordered" evidence="1">
    <location>
        <begin position="37"/>
        <end position="58"/>
    </location>
</feature>
<sequence length="81" mass="9231">MMLRLSVTTSSIADWVRRAATAINSLMTQSEQQAALLQSYRNQPLPKSDTPPSDPEEGQWFFNTRNNKAMMWDGAGWQALW</sequence>
<organism evidence="2 3">
    <name type="scientific">Zymomonas mobilis subsp. pomaceae (strain ATCC 29192 / DSM 22645 / JCM 10191 / CCUG 17912 / NBRC 13757 / NCIMB 11200 / NRRL B-4491 / Barker I)</name>
    <dbReference type="NCBI Taxonomy" id="579138"/>
    <lineage>
        <taxon>Bacteria</taxon>
        <taxon>Pseudomonadati</taxon>
        <taxon>Pseudomonadota</taxon>
        <taxon>Alphaproteobacteria</taxon>
        <taxon>Sphingomonadales</taxon>
        <taxon>Zymomonadaceae</taxon>
        <taxon>Zymomonas</taxon>
    </lineage>
</organism>
<proteinExistence type="predicted"/>
<dbReference type="STRING" id="579138.Zymop_0814"/>
<gene>
    <name evidence="2" type="ordered locus">Zymop_0814</name>
</gene>
<dbReference type="AlphaFoldDB" id="F8ESE0"/>
<accession>F8ESE0</accession>
<dbReference type="HOGENOM" id="CLU_2557591_0_0_5"/>
<dbReference type="EMBL" id="CP002865">
    <property type="protein sequence ID" value="AEI37715.1"/>
    <property type="molecule type" value="Genomic_DNA"/>
</dbReference>
<evidence type="ECO:0000256" key="1">
    <source>
        <dbReference type="SAM" id="MobiDB-lite"/>
    </source>
</evidence>
<dbReference type="RefSeq" id="WP_013934111.1">
    <property type="nucleotide sequence ID" value="NC_015709.1"/>
</dbReference>
<dbReference type="PATRIC" id="fig|579138.3.peg.854"/>
<reference evidence="2 3" key="1">
    <citation type="journal article" date="2011" name="J. Bacteriol.">
        <title>Genome sequence of the ethanol-producing Zymomonas mobilis subsp. pomaceae lectotype strain ATCC 29192.</title>
        <authorList>
            <person name="Kouvelis V.N."/>
            <person name="Davenport K.W."/>
            <person name="Brettin T.S."/>
            <person name="Bruce D."/>
            <person name="Detter C."/>
            <person name="Han C.S."/>
            <person name="Nolan M."/>
            <person name="Tapia R."/>
            <person name="Damoulaki A."/>
            <person name="Kyrpides N.C."/>
            <person name="Typas M.A."/>
            <person name="Pappas K.M."/>
        </authorList>
    </citation>
    <scope>NUCLEOTIDE SEQUENCE [LARGE SCALE GENOMIC DNA]</scope>
    <source>
        <strain evidence="3">ATCC 29192 / DSM 22645 / JCM 10191 / CCUG 17912 / NBRC 13757 / NCIMB 11200 / NRRL B-4491 / Barker I</strain>
    </source>
</reference>
<dbReference type="Proteomes" id="UP000000491">
    <property type="component" value="Chromosome"/>
</dbReference>